<evidence type="ECO:0000313" key="2">
    <source>
        <dbReference type="Proteomes" id="UP000494301"/>
    </source>
</evidence>
<dbReference type="AlphaFoldDB" id="A0A6J5JT22"/>
<protein>
    <submittedName>
        <fullName evidence="1">Uncharacterized protein</fullName>
    </submittedName>
</protein>
<reference evidence="1 2" key="1">
    <citation type="submission" date="2020-04" db="EMBL/GenBank/DDBJ databases">
        <authorList>
            <person name="Depoorter E."/>
        </authorList>
    </citation>
    <scope>NUCLEOTIDE SEQUENCE [LARGE SCALE GENOMIC DNA]</scope>
    <source>
        <strain evidence="1 2">BCC0217</strain>
    </source>
</reference>
<sequence length="268" mass="29386">MSTAARAYFDKQLQAARQELRRKVQVRELMEATPFAKRLGISLLRLARLESSGSVFSVDIDGTPHYPALLASHDYEPRRLRKICRIIYPAPASARWHFLTTRWGSLGGLSPLEAMRTDDGYLRLLTVAKSWSAQWWRTAVEIYDAGDTYDGATPICTGTVEQDPRISAWRRASAALSDSLNMRPAGPYPRLNSATVLVTRTSGGTSERVPEFQLDVTASGGVGYASIRADAVPRTLGPIPVSEVDDIVAVVRKLLATEGNVTCETCSS</sequence>
<accession>A0A6J5JT22</accession>
<dbReference type="Proteomes" id="UP000494301">
    <property type="component" value="Unassembled WGS sequence"/>
</dbReference>
<organism evidence="1 2">
    <name type="scientific">Burkholderia aenigmatica</name>
    <dbReference type="NCBI Taxonomy" id="2015348"/>
    <lineage>
        <taxon>Bacteria</taxon>
        <taxon>Pseudomonadati</taxon>
        <taxon>Pseudomonadota</taxon>
        <taxon>Betaproteobacteria</taxon>
        <taxon>Burkholderiales</taxon>
        <taxon>Burkholderiaceae</taxon>
        <taxon>Burkholderia</taxon>
        <taxon>Burkholderia cepacia complex</taxon>
    </lineage>
</organism>
<dbReference type="EMBL" id="CABWIL020000048">
    <property type="protein sequence ID" value="CAB3974540.1"/>
    <property type="molecule type" value="Genomic_DNA"/>
</dbReference>
<proteinExistence type="predicted"/>
<gene>
    <name evidence="1" type="ORF">BLA3211_08060</name>
</gene>
<evidence type="ECO:0000313" key="1">
    <source>
        <dbReference type="EMBL" id="CAB3974540.1"/>
    </source>
</evidence>
<name>A0A6J5JT22_9BURK</name>